<dbReference type="EMBL" id="LRQI01000020">
    <property type="protein sequence ID" value="KXA39996.1"/>
    <property type="molecule type" value="Genomic_DNA"/>
</dbReference>
<dbReference type="EMBL" id="SCHB01000001">
    <property type="protein sequence ID" value="TBW73364.1"/>
    <property type="molecule type" value="Genomic_DNA"/>
</dbReference>
<dbReference type="PANTHER" id="PTHR46558:SF5">
    <property type="entry name" value="TRANSCRIPTION REGULATOR"/>
    <property type="match status" value="1"/>
</dbReference>
<evidence type="ECO:0000313" key="7">
    <source>
        <dbReference type="Proteomes" id="UP000293637"/>
    </source>
</evidence>
<accession>A0A223I9Y8</accession>
<dbReference type="PROSITE" id="PS50943">
    <property type="entry name" value="HTH_CROC1"/>
    <property type="match status" value="1"/>
</dbReference>
<dbReference type="Proteomes" id="UP000293637">
    <property type="component" value="Unassembled WGS sequence"/>
</dbReference>
<evidence type="ECO:0000256" key="1">
    <source>
        <dbReference type="ARBA" id="ARBA00023125"/>
    </source>
</evidence>
<dbReference type="Pfam" id="PF01381">
    <property type="entry name" value="HTH_3"/>
    <property type="match status" value="1"/>
</dbReference>
<organism evidence="5 7">
    <name type="scientific">Staphylococcus lugdunensis</name>
    <dbReference type="NCBI Taxonomy" id="28035"/>
    <lineage>
        <taxon>Bacteria</taxon>
        <taxon>Bacillati</taxon>
        <taxon>Bacillota</taxon>
        <taxon>Bacilli</taxon>
        <taxon>Bacillales</taxon>
        <taxon>Staphylococcaceae</taxon>
        <taxon>Staphylococcus</taxon>
    </lineage>
</organism>
<evidence type="ECO:0000259" key="2">
    <source>
        <dbReference type="PROSITE" id="PS50943"/>
    </source>
</evidence>
<dbReference type="InterPro" id="IPR001387">
    <property type="entry name" value="Cro/C1-type_HTH"/>
</dbReference>
<dbReference type="GeneID" id="58091394"/>
<dbReference type="Proteomes" id="UP000070063">
    <property type="component" value="Unassembled WGS sequence"/>
</dbReference>
<dbReference type="SMART" id="SM00530">
    <property type="entry name" value="HTH_XRE"/>
    <property type="match status" value="1"/>
</dbReference>
<evidence type="ECO:0000313" key="3">
    <source>
        <dbReference type="EMBL" id="KXA39996.1"/>
    </source>
</evidence>
<dbReference type="CDD" id="cd00093">
    <property type="entry name" value="HTH_XRE"/>
    <property type="match status" value="1"/>
</dbReference>
<proteinExistence type="predicted"/>
<dbReference type="Gene3D" id="1.10.260.40">
    <property type="entry name" value="lambda repressor-like DNA-binding domains"/>
    <property type="match status" value="1"/>
</dbReference>
<dbReference type="InterPro" id="IPR010982">
    <property type="entry name" value="Lambda_DNA-bd_dom_sf"/>
</dbReference>
<dbReference type="SUPFAM" id="SSF47413">
    <property type="entry name" value="lambda repressor-like DNA-binding domains"/>
    <property type="match status" value="1"/>
</dbReference>
<dbReference type="AlphaFoldDB" id="A0A133QAV0"/>
<protein>
    <submittedName>
        <fullName evidence="3">DNA-binding helix-turn-helix protein</fullName>
    </submittedName>
    <submittedName>
        <fullName evidence="4 5">Transcriptional regulator</fullName>
    </submittedName>
</protein>
<dbReference type="Proteomes" id="UP000325462">
    <property type="component" value="Chromosome"/>
</dbReference>
<evidence type="ECO:0000313" key="6">
    <source>
        <dbReference type="Proteomes" id="UP000070063"/>
    </source>
</evidence>
<dbReference type="RefSeq" id="WP_002460156.1">
    <property type="nucleotide sequence ID" value="NZ_AP021848.1"/>
</dbReference>
<dbReference type="EMBL" id="CP041722">
    <property type="protein sequence ID" value="QEX37411.1"/>
    <property type="molecule type" value="Genomic_DNA"/>
</dbReference>
<sequence>MKEVVTRLNKVKVYRGYSKISQLELARAVGVSRQTINMIENGKYNPSLKLCVNIAKTLGTTLDTLFWENDT</sequence>
<evidence type="ECO:0000313" key="8">
    <source>
        <dbReference type="Proteomes" id="UP000325462"/>
    </source>
</evidence>
<gene>
    <name evidence="5" type="ORF">EQ812_00760</name>
    <name evidence="4" type="ORF">FO454_00205</name>
    <name evidence="3" type="ORF">HMPREF3225_00431</name>
</gene>
<reference evidence="4 8" key="3">
    <citation type="submission" date="2019-07" db="EMBL/GenBank/DDBJ databases">
        <title>Comparative genome analysis of staphylococcus lugdunensis shows clonal complex-dependent diversity of the putative virulence factor, ess/type vii locus.</title>
        <authorList>
            <person name="Lebeurre J."/>
            <person name="Dahyot S."/>
            <person name="Diene S."/>
            <person name="Paulay A."/>
            <person name="Aubourg M."/>
            <person name="Argemi X."/>
            <person name="Giard J.-C."/>
            <person name="Tournier I."/>
            <person name="Francois P."/>
            <person name="Pestel-Caron M."/>
        </authorList>
    </citation>
    <scope>NUCLEOTIDE SEQUENCE [LARGE SCALE GENOMIC DNA]</scope>
    <source>
        <strain evidence="4 8">SL13</strain>
    </source>
</reference>
<name>A0A133QAV0_STALU</name>
<reference evidence="3 6" key="1">
    <citation type="submission" date="2016-01" db="EMBL/GenBank/DDBJ databases">
        <authorList>
            <person name="Mitreva M."/>
            <person name="Pepin K.H."/>
            <person name="Mihindukulasuriya K.A."/>
            <person name="Fulton R."/>
            <person name="Fronick C."/>
            <person name="O'Laughlin M."/>
            <person name="Miner T."/>
            <person name="Herter B."/>
            <person name="Rosa B.A."/>
            <person name="Cordes M."/>
            <person name="Tomlinson C."/>
            <person name="Wollam A."/>
            <person name="Palsikar V.B."/>
            <person name="Mardis E.R."/>
            <person name="Wilson R.K."/>
        </authorList>
    </citation>
    <scope>NUCLEOTIDE SEQUENCE [LARGE SCALE GENOMIC DNA]</scope>
    <source>
        <strain evidence="3 6">MJR7738</strain>
    </source>
</reference>
<evidence type="ECO:0000313" key="5">
    <source>
        <dbReference type="EMBL" id="TBW73364.1"/>
    </source>
</evidence>
<accession>A0A133QAV0</accession>
<keyword evidence="1 3" id="KW-0238">DNA-binding</keyword>
<dbReference type="STRING" id="28035.B6N84_03260"/>
<feature type="domain" description="HTH cro/C1-type" evidence="2">
    <location>
        <begin position="11"/>
        <end position="65"/>
    </location>
</feature>
<dbReference type="PANTHER" id="PTHR46558">
    <property type="entry name" value="TRACRIPTIONAL REGULATORY PROTEIN-RELATED-RELATED"/>
    <property type="match status" value="1"/>
</dbReference>
<dbReference type="eggNOG" id="COG1476">
    <property type="taxonomic scope" value="Bacteria"/>
</dbReference>
<evidence type="ECO:0000313" key="4">
    <source>
        <dbReference type="EMBL" id="QEX37411.1"/>
    </source>
</evidence>
<reference evidence="5 7" key="2">
    <citation type="journal article" date="2019" name="Sci. Transl. Med.">
        <title>Quorum sensing between bacterial species on the skin protects against epidermal injury in atopic dermatitis.</title>
        <authorList>
            <person name="Williams M.R."/>
        </authorList>
    </citation>
    <scope>NUCLEOTIDE SEQUENCE [LARGE SCALE GENOMIC DNA]</scope>
    <source>
        <strain evidence="5 7">E7</strain>
    </source>
</reference>
<keyword evidence="8" id="KW-1185">Reference proteome</keyword>
<dbReference type="GO" id="GO:0003677">
    <property type="term" value="F:DNA binding"/>
    <property type="evidence" value="ECO:0007669"/>
    <property type="project" value="UniProtKB-KW"/>
</dbReference>